<dbReference type="GO" id="GO:0003700">
    <property type="term" value="F:DNA-binding transcription factor activity"/>
    <property type="evidence" value="ECO:0007669"/>
    <property type="project" value="InterPro"/>
</dbReference>
<keyword evidence="2" id="KW-0238">DNA-binding</keyword>
<keyword evidence="1" id="KW-0805">Transcription regulation</keyword>
<reference evidence="7" key="1">
    <citation type="submission" date="2015-06" db="UniProtKB">
        <authorList>
            <consortium name="EnsemblPlants"/>
        </authorList>
    </citation>
    <scope>IDENTIFICATION</scope>
</reference>
<dbReference type="InterPro" id="IPR025756">
    <property type="entry name" value="Myb_CC_LHEQLE"/>
</dbReference>
<feature type="domain" description="MYB-CC type transcription factor LHEQLE-containing" evidence="6">
    <location>
        <begin position="191"/>
        <end position="237"/>
    </location>
</feature>
<keyword evidence="4" id="KW-0539">Nucleus</keyword>
<evidence type="ECO:0000256" key="2">
    <source>
        <dbReference type="ARBA" id="ARBA00023125"/>
    </source>
</evidence>
<evidence type="ECO:0000256" key="4">
    <source>
        <dbReference type="ARBA" id="ARBA00023242"/>
    </source>
</evidence>
<dbReference type="InterPro" id="IPR046955">
    <property type="entry name" value="PHR1-like"/>
</dbReference>
<evidence type="ECO:0000313" key="7">
    <source>
        <dbReference type="EnsemblPlants" id="EMT16442"/>
    </source>
</evidence>
<dbReference type="Gene3D" id="1.10.10.60">
    <property type="entry name" value="Homeodomain-like"/>
    <property type="match status" value="1"/>
</dbReference>
<dbReference type="InterPro" id="IPR006447">
    <property type="entry name" value="Myb_dom_plants"/>
</dbReference>
<dbReference type="PANTHER" id="PTHR31499:SF24">
    <property type="entry name" value="OS05G0488600 PROTEIN"/>
    <property type="match status" value="1"/>
</dbReference>
<protein>
    <submittedName>
        <fullName evidence="7">Myb family transcription factor APL</fullName>
    </submittedName>
</protein>
<evidence type="ECO:0000256" key="5">
    <source>
        <dbReference type="SAM" id="MobiDB-lite"/>
    </source>
</evidence>
<dbReference type="NCBIfam" id="TIGR01557">
    <property type="entry name" value="myb_SHAQKYF"/>
    <property type="match status" value="1"/>
</dbReference>
<evidence type="ECO:0000256" key="3">
    <source>
        <dbReference type="ARBA" id="ARBA00023163"/>
    </source>
</evidence>
<dbReference type="EnsemblPlants" id="EMT16442">
    <property type="protein sequence ID" value="EMT16442"/>
    <property type="gene ID" value="F775_05938"/>
</dbReference>
<dbReference type="AlphaFoldDB" id="N1QXK1"/>
<dbReference type="GO" id="GO:0003677">
    <property type="term" value="F:DNA binding"/>
    <property type="evidence" value="ECO:0007669"/>
    <property type="project" value="UniProtKB-KW"/>
</dbReference>
<evidence type="ECO:0000256" key="1">
    <source>
        <dbReference type="ARBA" id="ARBA00023015"/>
    </source>
</evidence>
<dbReference type="InterPro" id="IPR009057">
    <property type="entry name" value="Homeodomain-like_sf"/>
</dbReference>
<keyword evidence="3" id="KW-0804">Transcription</keyword>
<dbReference type="Pfam" id="PF14379">
    <property type="entry name" value="Myb_CC_LHEQLE"/>
    <property type="match status" value="1"/>
</dbReference>
<name>N1QXK1_AEGTA</name>
<feature type="region of interest" description="Disordered" evidence="5">
    <location>
        <begin position="377"/>
        <end position="442"/>
    </location>
</feature>
<proteinExistence type="predicted"/>
<sequence length="453" mass="51408">MMIYDRVGVAPIEEKLVQHRLRWFGHIQRRPPEAPVHSGRLKRAENVKSGRGRPNLPWKESVKRDLKDWSIAKELAMDRVGKYSIHSFNVQQQRGRKRLQNKSPLNSYTHVYHAEATPKTVMRLMGIPGLTLYHLKSHLQKYRLSKNLQAQVNVGTNKNTIGCAIAADGMPGTSVPAMINTNVIPQPEKTMQIGEALQMQIEVQRQLNEQLEVQRHLQLRIEAQGKYLQAVLEQAQESLGKQNSGPANLEDAKMKISELVSQVSNECFGSAVTEIKESSSMHRLEPRQIQFMESSTNNCLTAAGGFINEHRLHSHGMLKAYDDSSIFCRKHSPDHEYQFSLNRSLSERKMGHLHNVNEYHKAEFGSESDMEIQQEYTTPQKNGRGSTASSASGSKERDADRLYLEEPNCKRQAVEHSGFEHPSSGKKLDLNTQNTDDGDQGYRHFDLNGFSWS</sequence>
<feature type="region of interest" description="Disordered" evidence="5">
    <location>
        <begin position="32"/>
        <end position="58"/>
    </location>
</feature>
<organism evidence="7">
    <name type="scientific">Aegilops tauschii</name>
    <name type="common">Tausch's goatgrass</name>
    <name type="synonym">Aegilops squarrosa</name>
    <dbReference type="NCBI Taxonomy" id="37682"/>
    <lineage>
        <taxon>Eukaryota</taxon>
        <taxon>Viridiplantae</taxon>
        <taxon>Streptophyta</taxon>
        <taxon>Embryophyta</taxon>
        <taxon>Tracheophyta</taxon>
        <taxon>Spermatophyta</taxon>
        <taxon>Magnoliopsida</taxon>
        <taxon>Liliopsida</taxon>
        <taxon>Poales</taxon>
        <taxon>Poaceae</taxon>
        <taxon>BOP clade</taxon>
        <taxon>Pooideae</taxon>
        <taxon>Triticodae</taxon>
        <taxon>Triticeae</taxon>
        <taxon>Triticinae</taxon>
        <taxon>Aegilops</taxon>
    </lineage>
</organism>
<accession>N1QXK1</accession>
<evidence type="ECO:0000259" key="6">
    <source>
        <dbReference type="Pfam" id="PF14379"/>
    </source>
</evidence>
<dbReference type="PANTHER" id="PTHR31499">
    <property type="entry name" value="MYB FAMILY TRANSCRIPTION FACTOR PHL11"/>
    <property type="match status" value="1"/>
</dbReference>
<dbReference type="SUPFAM" id="SSF46689">
    <property type="entry name" value="Homeodomain-like"/>
    <property type="match status" value="1"/>
</dbReference>
<feature type="compositionally biased region" description="Basic and acidic residues" evidence="5">
    <location>
        <begin position="394"/>
        <end position="419"/>
    </location>
</feature>